<evidence type="ECO:0000313" key="3">
    <source>
        <dbReference type="Proteomes" id="UP000275436"/>
    </source>
</evidence>
<sequence length="74" mass="8625">MPDNGQVERCNGSWRYEFYAVHDLPHQIDKLQPFVDAFAYRYNHHRPHDALDGQTPSEYLKTISSRAPPPSHMS</sequence>
<dbReference type="AlphaFoldDB" id="A0A3M9WYS4"/>
<organism evidence="2 3">
    <name type="scientific">Mesorhizobium japonicum</name>
    <dbReference type="NCBI Taxonomy" id="2066070"/>
    <lineage>
        <taxon>Bacteria</taxon>
        <taxon>Pseudomonadati</taxon>
        <taxon>Pseudomonadota</taxon>
        <taxon>Alphaproteobacteria</taxon>
        <taxon>Hyphomicrobiales</taxon>
        <taxon>Phyllobacteriaceae</taxon>
        <taxon>Mesorhizobium</taxon>
    </lineage>
</organism>
<dbReference type="Pfam" id="PF13683">
    <property type="entry name" value="rve_3"/>
    <property type="match status" value="1"/>
</dbReference>
<dbReference type="Gene3D" id="3.30.420.10">
    <property type="entry name" value="Ribonuclease H-like superfamily/Ribonuclease H"/>
    <property type="match status" value="1"/>
</dbReference>
<dbReference type="InterPro" id="IPR012337">
    <property type="entry name" value="RNaseH-like_sf"/>
</dbReference>
<proteinExistence type="predicted"/>
<dbReference type="InterPro" id="IPR036397">
    <property type="entry name" value="RNaseH_sf"/>
</dbReference>
<dbReference type="PROSITE" id="PS50994">
    <property type="entry name" value="INTEGRASE"/>
    <property type="match status" value="1"/>
</dbReference>
<evidence type="ECO:0000259" key="1">
    <source>
        <dbReference type="PROSITE" id="PS50994"/>
    </source>
</evidence>
<dbReference type="RefSeq" id="WP_123170684.1">
    <property type="nucleotide sequence ID" value="NZ_QKOD01000029.1"/>
</dbReference>
<dbReference type="Proteomes" id="UP000275436">
    <property type="component" value="Unassembled WGS sequence"/>
</dbReference>
<dbReference type="GO" id="GO:0003676">
    <property type="term" value="F:nucleic acid binding"/>
    <property type="evidence" value="ECO:0007669"/>
    <property type="project" value="InterPro"/>
</dbReference>
<dbReference type="EMBL" id="QKOD01000029">
    <property type="protein sequence ID" value="RNJ41069.1"/>
    <property type="molecule type" value="Genomic_DNA"/>
</dbReference>
<dbReference type="InterPro" id="IPR001584">
    <property type="entry name" value="Integrase_cat-core"/>
</dbReference>
<feature type="domain" description="Integrase catalytic" evidence="1">
    <location>
        <begin position="1"/>
        <end position="64"/>
    </location>
</feature>
<accession>A0A3M9WYS4</accession>
<reference evidence="2 3" key="1">
    <citation type="journal article" date="2018" name="Mol. Plant Microbe Interact.">
        <title>Taxonomically Different Co-Microsymbionts of a Relict Legume, Oxytropis popoviana, Have Complementary Sets of Symbiotic Genes and Together Increase the Efficiency of Plant Nodulation.</title>
        <authorList>
            <person name="Safronova V."/>
            <person name="Belimov A."/>
            <person name="Sazanova A."/>
            <person name="Chirak E."/>
            <person name="Verkhozina A."/>
            <person name="Kuznetsova I."/>
            <person name="Andronov E."/>
            <person name="Puhalsky J."/>
            <person name="Tikhonovich I."/>
        </authorList>
    </citation>
    <scope>NUCLEOTIDE SEQUENCE [LARGE SCALE GENOMIC DNA]</scope>
    <source>
        <strain evidence="2 3">Opo-235</strain>
    </source>
</reference>
<gene>
    <name evidence="2" type="ORF">DNR46_36285</name>
</gene>
<protein>
    <recommendedName>
        <fullName evidence="1">Integrase catalytic domain-containing protein</fullName>
    </recommendedName>
</protein>
<comment type="caution">
    <text evidence="2">The sequence shown here is derived from an EMBL/GenBank/DDBJ whole genome shotgun (WGS) entry which is preliminary data.</text>
</comment>
<dbReference type="GO" id="GO:0015074">
    <property type="term" value="P:DNA integration"/>
    <property type="evidence" value="ECO:0007669"/>
    <property type="project" value="InterPro"/>
</dbReference>
<name>A0A3M9WYS4_9HYPH</name>
<evidence type="ECO:0000313" key="2">
    <source>
        <dbReference type="EMBL" id="RNJ41069.1"/>
    </source>
</evidence>
<dbReference type="SUPFAM" id="SSF53098">
    <property type="entry name" value="Ribonuclease H-like"/>
    <property type="match status" value="1"/>
</dbReference>